<evidence type="ECO:0000313" key="4">
    <source>
        <dbReference type="EMBL" id="ROS32040.1"/>
    </source>
</evidence>
<comment type="caution">
    <text evidence="4">The sequence shown here is derived from an EMBL/GenBank/DDBJ whole genome shotgun (WGS) entry which is preliminary data.</text>
</comment>
<dbReference type="InterPro" id="IPR024996">
    <property type="entry name" value="RNaseH_pPIWI_RE"/>
</dbReference>
<evidence type="ECO:0000259" key="1">
    <source>
        <dbReference type="Pfam" id="PF13032"/>
    </source>
</evidence>
<protein>
    <submittedName>
        <fullName evidence="4">Uncharacterized protein DUF3893</fullName>
    </submittedName>
</protein>
<proteinExistence type="predicted"/>
<sequence>MLISLAYRVPPAHLNEVFGSITAYPLTEEFLDAWKAIPHSDTAWGPQYASLARGLTSATGRPVTLFGTYDLDETERANGKRMLLLTDDGEMDYRLRIAMNAWERHVRGGADVATIAPLLPDPERARPFSEFIKRRAREVPEAANWVFRTGMWRIMRALAEHPLAIDGRAPLPLRMDTSGGLVAWDDEDLIANGKRTAFSMLRISGRLVTRAGVEDPVLCFDAHLTRISPKGAWANNVWIEPVDARRPILHLPMKYEVDRRTGVRRVTLHPATATIYQACGLDPLEIPDELPDRPGTIRPQLWRSRFHSLGSGPGPRLLMRLHEHITATLPEVVPLRYPVDKSITLAKRILKYPKGGLPVAAVGPSGYKRVTIACVYRTADARQRMLAELAELTGVSVTPQHGEPPSAVNERLDVAACHCPELLDHNTVNRAARLDELPHSEGEDHLVVGWLETEYHPEVELDRDAKPHLRRLLGHRGIPTQFLATEPVNLPEHAEPRTVEQRKHAARAALRDLLRSAGLVDGRLLRAIADPELPSPVDRPVLLVGVHVRAQQTEPGGRPLVVTMSALHVDPGDLEACRVLMYSDKGRSWCRAGEATAGFHSGSIGTAWLGRSKEKAERTRAEIERRLCELVAGDLADMPMVVFIDGTAARKIWPGLPNTSFRKGPLPGDVLRNRGGDVAVVRVNTAVGEIGRPVTRNEKANMPRDRKQPAAPDRKVYQLADSHLPSWLFAGRSTLLASKGGDAGARYTRWTLPDEAKSELRKPWHSYTAKEIVVVHEGSWTATGLAALTARLCDQPIGWDGRTLLPGPLHLATRVDRDHPDYRVSGEDGD</sequence>
<evidence type="ECO:0000259" key="2">
    <source>
        <dbReference type="Pfam" id="PF13111"/>
    </source>
</evidence>
<feature type="domain" description="pPIWI-RE RNaseH" evidence="1">
    <location>
        <begin position="543"/>
        <end position="821"/>
    </location>
</feature>
<dbReference type="EMBL" id="RKHY01000002">
    <property type="protein sequence ID" value="ROS32040.1"/>
    <property type="molecule type" value="Genomic_DNA"/>
</dbReference>
<dbReference type="AlphaFoldDB" id="A0A3N2G6L3"/>
<dbReference type="InterPro" id="IPR025085">
    <property type="entry name" value="pPIWI_RE_X"/>
</dbReference>
<dbReference type="InterPro" id="IPR040496">
    <property type="entry name" value="MID_pPIWI_RE"/>
</dbReference>
<dbReference type="Pfam" id="PF13111">
    <property type="entry name" value="pPIWI_RE_X"/>
    <property type="match status" value="1"/>
</dbReference>
<evidence type="ECO:0000313" key="5">
    <source>
        <dbReference type="Proteomes" id="UP000274843"/>
    </source>
</evidence>
<dbReference type="Proteomes" id="UP000274843">
    <property type="component" value="Unassembled WGS sequence"/>
</dbReference>
<dbReference type="GeneID" id="301849010"/>
<evidence type="ECO:0000259" key="3">
    <source>
        <dbReference type="Pfam" id="PF18157"/>
    </source>
</evidence>
<feature type="domain" description="pPIWI-RE module N-terminal" evidence="2">
    <location>
        <begin position="6"/>
        <end position="354"/>
    </location>
</feature>
<name>A0A3N2G6L3_9PSEU</name>
<dbReference type="Pfam" id="PF18157">
    <property type="entry name" value="MID_pPIWI_RE"/>
    <property type="match status" value="1"/>
</dbReference>
<reference evidence="4 5" key="1">
    <citation type="submission" date="2018-11" db="EMBL/GenBank/DDBJ databases">
        <title>Sequencing the genomes of 1000 actinobacteria strains.</title>
        <authorList>
            <person name="Klenk H.-P."/>
        </authorList>
    </citation>
    <scope>NUCLEOTIDE SEQUENCE [LARGE SCALE GENOMIC DNA]</scope>
    <source>
        <strain evidence="4 5">DSM 44348</strain>
    </source>
</reference>
<keyword evidence="5" id="KW-1185">Reference proteome</keyword>
<accession>A0A3N2G6L3</accession>
<organism evidence="4 5">
    <name type="scientific">Amycolatopsis thermoflava</name>
    <dbReference type="NCBI Taxonomy" id="84480"/>
    <lineage>
        <taxon>Bacteria</taxon>
        <taxon>Bacillati</taxon>
        <taxon>Actinomycetota</taxon>
        <taxon>Actinomycetes</taxon>
        <taxon>Pseudonocardiales</taxon>
        <taxon>Pseudonocardiaceae</taxon>
        <taxon>Amycolatopsis</taxon>
        <taxon>Amycolatopsis methanolica group</taxon>
    </lineage>
</organism>
<gene>
    <name evidence="4" type="ORF">EDD35_7782</name>
</gene>
<dbReference type="Pfam" id="PF13032">
    <property type="entry name" value="RNaseH_pPIWI_RE"/>
    <property type="match status" value="1"/>
</dbReference>
<feature type="domain" description="Prokaryotic pPIWI-RE MID" evidence="3">
    <location>
        <begin position="405"/>
        <end position="523"/>
    </location>
</feature>
<dbReference type="RefSeq" id="WP_123687434.1">
    <property type="nucleotide sequence ID" value="NZ_RKHY01000002.1"/>
</dbReference>